<evidence type="ECO:0000313" key="1">
    <source>
        <dbReference type="EMBL" id="CBY25168.1"/>
    </source>
</evidence>
<keyword evidence="2" id="KW-1185">Reference proteome</keyword>
<dbReference type="Proteomes" id="UP000001307">
    <property type="component" value="Unassembled WGS sequence"/>
</dbReference>
<accession>E4XXU6</accession>
<gene>
    <name evidence="1" type="ORF">GSOID_T00007498001</name>
</gene>
<dbReference type="InParanoid" id="E4XXU6"/>
<organism evidence="1">
    <name type="scientific">Oikopleura dioica</name>
    <name type="common">Tunicate</name>
    <dbReference type="NCBI Taxonomy" id="34765"/>
    <lineage>
        <taxon>Eukaryota</taxon>
        <taxon>Metazoa</taxon>
        <taxon>Chordata</taxon>
        <taxon>Tunicata</taxon>
        <taxon>Appendicularia</taxon>
        <taxon>Copelata</taxon>
        <taxon>Oikopleuridae</taxon>
        <taxon>Oikopleura</taxon>
    </lineage>
</organism>
<dbReference type="InterPro" id="IPR015915">
    <property type="entry name" value="Kelch-typ_b-propeller"/>
</dbReference>
<dbReference type="Gene3D" id="2.120.10.80">
    <property type="entry name" value="Kelch-type beta propeller"/>
    <property type="match status" value="1"/>
</dbReference>
<proteinExistence type="predicted"/>
<evidence type="ECO:0000313" key="2">
    <source>
        <dbReference type="Proteomes" id="UP000001307"/>
    </source>
</evidence>
<reference evidence="1" key="1">
    <citation type="journal article" date="2010" name="Science">
        <title>Plasticity of animal genome architecture unmasked by rapid evolution of a pelagic tunicate.</title>
        <authorList>
            <person name="Denoeud F."/>
            <person name="Henriet S."/>
            <person name="Mungpakdee S."/>
            <person name="Aury J.M."/>
            <person name="Da Silva C."/>
            <person name="Brinkmann H."/>
            <person name="Mikhaleva J."/>
            <person name="Olsen L.C."/>
            <person name="Jubin C."/>
            <person name="Canestro C."/>
            <person name="Bouquet J.M."/>
            <person name="Danks G."/>
            <person name="Poulain J."/>
            <person name="Campsteijn C."/>
            <person name="Adamski M."/>
            <person name="Cross I."/>
            <person name="Yadetie F."/>
            <person name="Muffato M."/>
            <person name="Louis A."/>
            <person name="Butcher S."/>
            <person name="Tsagkogeorga G."/>
            <person name="Konrad A."/>
            <person name="Singh S."/>
            <person name="Jensen M.F."/>
            <person name="Cong E.H."/>
            <person name="Eikeseth-Otteraa H."/>
            <person name="Noel B."/>
            <person name="Anthouard V."/>
            <person name="Porcel B.M."/>
            <person name="Kachouri-Lafond R."/>
            <person name="Nishino A."/>
            <person name="Ugolini M."/>
            <person name="Chourrout P."/>
            <person name="Nishida H."/>
            <person name="Aasland R."/>
            <person name="Huzurbazar S."/>
            <person name="Westhof E."/>
            <person name="Delsuc F."/>
            <person name="Lehrach H."/>
            <person name="Reinhardt R."/>
            <person name="Weissenbach J."/>
            <person name="Roy S.W."/>
            <person name="Artiguenave F."/>
            <person name="Postlethwait J.H."/>
            <person name="Manak J.R."/>
            <person name="Thompson E.M."/>
            <person name="Jaillon O."/>
            <person name="Du Pasquier L."/>
            <person name="Boudinot P."/>
            <person name="Liberles D.A."/>
            <person name="Volff J.N."/>
            <person name="Philippe H."/>
            <person name="Lenhard B."/>
            <person name="Roest Crollius H."/>
            <person name="Wincker P."/>
            <person name="Chourrout D."/>
        </authorList>
    </citation>
    <scope>NUCLEOTIDE SEQUENCE [LARGE SCALE GENOMIC DNA]</scope>
</reference>
<sequence length="326" mass="36091">MAGLGRPWPVHQTFSSFLPKIYIPACSGYNCQPYLTAICQDAYSSYFGFSYVISSSGHFKENRYYTTPASTNYQFLYAAGHSILNGQVYIFGGYQDNKKIGKMGACAFEDTGKRLLSPFYSDIGSLATLKESSEKIILCNGYFDSKCESFDGDETVAIAETNVGHNYACMSINEQGRPTIIAGIDTSSVEILETSGWQNASSHPAGKIRYHTCASVPNGIVTVGGYVSETGNLKNVYLFRNGQWSIVGQMQKYQRDATMIAYDKFFILFGGIYNPYSVERAEWDGNNVTSTQVINNHDGGCANPIIFETAPDQCKDFCSENFCYDF</sequence>
<dbReference type="AlphaFoldDB" id="E4XXU6"/>
<dbReference type="EMBL" id="FN653295">
    <property type="protein sequence ID" value="CBY25168.1"/>
    <property type="molecule type" value="Genomic_DNA"/>
</dbReference>
<protein>
    <submittedName>
        <fullName evidence="1">Uncharacterized protein</fullName>
    </submittedName>
</protein>
<dbReference type="SUPFAM" id="SSF117281">
    <property type="entry name" value="Kelch motif"/>
    <property type="match status" value="1"/>
</dbReference>
<name>E4XXU6_OIKDI</name>